<feature type="transmembrane region" description="Helical" evidence="1">
    <location>
        <begin position="86"/>
        <end position="108"/>
    </location>
</feature>
<gene>
    <name evidence="2" type="ORF">CD33_04745</name>
</gene>
<dbReference type="Proteomes" id="UP000030408">
    <property type="component" value="Unassembled WGS sequence"/>
</dbReference>
<feature type="transmembrane region" description="Helical" evidence="1">
    <location>
        <begin position="43"/>
        <end position="65"/>
    </location>
</feature>
<protein>
    <submittedName>
        <fullName evidence="2">Uncharacterized protein</fullName>
    </submittedName>
</protein>
<dbReference type="AlphaFoldDB" id="A0A0A3I2U7"/>
<keyword evidence="1" id="KW-0812">Transmembrane</keyword>
<dbReference type="OrthoDB" id="1437285at2"/>
<dbReference type="eggNOG" id="COG1266">
    <property type="taxonomic scope" value="Bacteria"/>
</dbReference>
<dbReference type="EMBL" id="JPVO01000042">
    <property type="protein sequence ID" value="KGR76988.1"/>
    <property type="molecule type" value="Genomic_DNA"/>
</dbReference>
<proteinExistence type="predicted"/>
<keyword evidence="1" id="KW-0472">Membrane</keyword>
<keyword evidence="3" id="KW-1185">Reference proteome</keyword>
<accession>A0A0A3I2U7</accession>
<dbReference type="STRING" id="1384057.CD33_04745"/>
<dbReference type="RefSeq" id="WP_036198587.1">
    <property type="nucleotide sequence ID" value="NZ_AVCY01000014.1"/>
</dbReference>
<evidence type="ECO:0000313" key="2">
    <source>
        <dbReference type="EMBL" id="KGR76988.1"/>
    </source>
</evidence>
<organism evidence="2 3">
    <name type="scientific">Ureibacillus sinduriensis BLB-1 = JCM 15800</name>
    <dbReference type="NCBI Taxonomy" id="1384057"/>
    <lineage>
        <taxon>Bacteria</taxon>
        <taxon>Bacillati</taxon>
        <taxon>Bacillota</taxon>
        <taxon>Bacilli</taxon>
        <taxon>Bacillales</taxon>
        <taxon>Caryophanaceae</taxon>
        <taxon>Ureibacillus</taxon>
    </lineage>
</organism>
<reference evidence="2 3" key="1">
    <citation type="submission" date="2014-02" db="EMBL/GenBank/DDBJ databases">
        <title>Draft genome sequence of Lysinibacillus sinduriensis JCM 15800.</title>
        <authorList>
            <person name="Zhang F."/>
            <person name="Wang G."/>
            <person name="Zhang L."/>
        </authorList>
    </citation>
    <scope>NUCLEOTIDE SEQUENCE [LARGE SCALE GENOMIC DNA]</scope>
    <source>
        <strain evidence="2 3">JCM 15800</strain>
    </source>
</reference>
<comment type="caution">
    <text evidence="2">The sequence shown here is derived from an EMBL/GenBank/DDBJ whole genome shotgun (WGS) entry which is preliminary data.</text>
</comment>
<sequence length="129" mass="14761">MSLAYKVKKDDGSVMVGYLVFFYFAWSIKELWLIEYIYAFGEILSPLLESLVKSVIWIVPVWIYVKIHLKADPMSYLKMNVNVMSGVLWGILLSLLLGAGLIMEAYFFDGVSLHFSLSFDDYLNTVIIA</sequence>
<evidence type="ECO:0000313" key="3">
    <source>
        <dbReference type="Proteomes" id="UP000030408"/>
    </source>
</evidence>
<name>A0A0A3I2U7_9BACL</name>
<evidence type="ECO:0000256" key="1">
    <source>
        <dbReference type="SAM" id="Phobius"/>
    </source>
</evidence>
<feature type="transmembrane region" description="Helical" evidence="1">
    <location>
        <begin position="12"/>
        <end position="28"/>
    </location>
</feature>
<keyword evidence="1" id="KW-1133">Transmembrane helix</keyword>